<keyword evidence="9" id="KW-0443">Lipid metabolism</keyword>
<evidence type="ECO:0000256" key="8">
    <source>
        <dbReference type="ARBA" id="ARBA00022963"/>
    </source>
</evidence>
<evidence type="ECO:0000256" key="5">
    <source>
        <dbReference type="ARBA" id="ARBA00013279"/>
    </source>
</evidence>
<evidence type="ECO:0000256" key="9">
    <source>
        <dbReference type="ARBA" id="ARBA00023098"/>
    </source>
</evidence>
<comment type="caution">
    <text evidence="15">The sequence shown here is derived from an EMBL/GenBank/DDBJ whole genome shotgun (WGS) entry which is preliminary data.</text>
</comment>
<evidence type="ECO:0000256" key="6">
    <source>
        <dbReference type="ARBA" id="ARBA00022525"/>
    </source>
</evidence>
<dbReference type="CDD" id="cd00707">
    <property type="entry name" value="Pancreat_lipase_like"/>
    <property type="match status" value="1"/>
</dbReference>
<dbReference type="PANTHER" id="PTHR11610:SF165">
    <property type="entry name" value="PANCREATIC LIPASE-RELATED PROTEIN 2"/>
    <property type="match status" value="1"/>
</dbReference>
<dbReference type="InterPro" id="IPR002331">
    <property type="entry name" value="Lipase_panc"/>
</dbReference>
<organism evidence="15 16">
    <name type="scientific">Staurois parvus</name>
    <dbReference type="NCBI Taxonomy" id="386267"/>
    <lineage>
        <taxon>Eukaryota</taxon>
        <taxon>Metazoa</taxon>
        <taxon>Chordata</taxon>
        <taxon>Craniata</taxon>
        <taxon>Vertebrata</taxon>
        <taxon>Euteleostomi</taxon>
        <taxon>Amphibia</taxon>
        <taxon>Batrachia</taxon>
        <taxon>Anura</taxon>
        <taxon>Neobatrachia</taxon>
        <taxon>Ranoidea</taxon>
        <taxon>Ranidae</taxon>
        <taxon>Staurois</taxon>
    </lineage>
</organism>
<reference evidence="15" key="1">
    <citation type="submission" date="2023-05" db="EMBL/GenBank/DDBJ databases">
        <authorList>
            <person name="Stuckert A."/>
        </authorList>
    </citation>
    <scope>NUCLEOTIDE SEQUENCE</scope>
</reference>
<evidence type="ECO:0000256" key="7">
    <source>
        <dbReference type="ARBA" id="ARBA00022801"/>
    </source>
</evidence>
<evidence type="ECO:0000259" key="14">
    <source>
        <dbReference type="Pfam" id="PF00151"/>
    </source>
</evidence>
<evidence type="ECO:0000256" key="4">
    <source>
        <dbReference type="ARBA" id="ARBA00010701"/>
    </source>
</evidence>
<keyword evidence="7" id="KW-0378">Hydrolase</keyword>
<name>A0ABN9GF93_9NEOB</name>
<dbReference type="PRINTS" id="PR00821">
    <property type="entry name" value="TAGLIPASE"/>
</dbReference>
<proteinExistence type="inferred from homology"/>
<keyword evidence="6" id="KW-0964">Secreted</keyword>
<keyword evidence="11" id="KW-1015">Disulfide bond</keyword>
<evidence type="ECO:0000256" key="13">
    <source>
        <dbReference type="RuleBase" id="RU004262"/>
    </source>
</evidence>
<comment type="catalytic activity">
    <reaction evidence="12">
        <text>a triacylglycerol + H2O = a diacylglycerol + a fatty acid + H(+)</text>
        <dbReference type="Rhea" id="RHEA:12044"/>
        <dbReference type="ChEBI" id="CHEBI:15377"/>
        <dbReference type="ChEBI" id="CHEBI:15378"/>
        <dbReference type="ChEBI" id="CHEBI:17855"/>
        <dbReference type="ChEBI" id="CHEBI:18035"/>
        <dbReference type="ChEBI" id="CHEBI:28868"/>
        <dbReference type="EC" id="3.1.1.3"/>
    </reaction>
    <physiologicalReaction direction="left-to-right" evidence="12">
        <dbReference type="Rhea" id="RHEA:12045"/>
    </physiologicalReaction>
</comment>
<keyword evidence="10" id="KW-0472">Membrane</keyword>
<dbReference type="Pfam" id="PF00151">
    <property type="entry name" value="Lipase"/>
    <property type="match status" value="1"/>
</dbReference>
<dbReference type="PANTHER" id="PTHR11610">
    <property type="entry name" value="LIPASE"/>
    <property type="match status" value="1"/>
</dbReference>
<dbReference type="InterPro" id="IPR013818">
    <property type="entry name" value="Lipase"/>
</dbReference>
<evidence type="ECO:0000256" key="1">
    <source>
        <dbReference type="ARBA" id="ARBA00004184"/>
    </source>
</evidence>
<sequence>LPLGFCPAEEVCYNRLGCFSSFPPYSGTLARPVSRLPWAPAVIDTRFLLFTKENPHQFQVISALNVSSVSHTNFKPSQKSIFIIHGFVEMGDKLWLVEMCKALLELSDVNCFCVDWKGGSFALYTQASNNVRVVGAEIAYFLNTLQTAYNYDLNDVHLIGHSLGAHVAGEAGKRQRGIGRISGLDPAGPYFEYTPPLVRLDPTDAVFVDAIHTDGSFTMDKLGYGMMHTLGNVDFYPNGGEVMPGCDKISLGIGDIDELIEGMIEHVPCNHQMSVKFYTESILRPGGFVGYPASSYGGFQKGSGFPCSNVSCAFMGYKADEYVFGHDQDSTDNQKFFLNTGGPSNLLRMFYLKLAISALPLKSQPPGITCMCFSLHG</sequence>
<keyword evidence="8" id="KW-0442">Lipid degradation</keyword>
<gene>
    <name evidence="15" type="ORF">SPARVUS_LOCUS13856787</name>
</gene>
<feature type="non-terminal residue" evidence="15">
    <location>
        <position position="1"/>
    </location>
</feature>
<dbReference type="InterPro" id="IPR000734">
    <property type="entry name" value="TAG_lipase"/>
</dbReference>
<dbReference type="Proteomes" id="UP001162483">
    <property type="component" value="Unassembled WGS sequence"/>
</dbReference>
<comment type="similarity">
    <text evidence="4 13">Belongs to the AB hydrolase superfamily. Lipase family.</text>
</comment>
<keyword evidence="16" id="KW-1185">Reference proteome</keyword>
<dbReference type="EC" id="3.1.1.3" evidence="5"/>
<protein>
    <recommendedName>
        <fullName evidence="5">triacylglycerol lipase</fullName>
        <ecNumber evidence="5">3.1.1.3</ecNumber>
    </recommendedName>
</protein>
<dbReference type="InterPro" id="IPR033906">
    <property type="entry name" value="Lipase_N"/>
</dbReference>
<comment type="pathway">
    <text evidence="3">Lipid metabolism.</text>
</comment>
<feature type="domain" description="Lipase" evidence="14">
    <location>
        <begin position="10"/>
        <end position="345"/>
    </location>
</feature>
<evidence type="ECO:0000256" key="11">
    <source>
        <dbReference type="ARBA" id="ARBA00023157"/>
    </source>
</evidence>
<dbReference type="EMBL" id="CATNWA010018367">
    <property type="protein sequence ID" value="CAI9606922.1"/>
    <property type="molecule type" value="Genomic_DNA"/>
</dbReference>
<dbReference type="SUPFAM" id="SSF53474">
    <property type="entry name" value="alpha/beta-Hydrolases"/>
    <property type="match status" value="1"/>
</dbReference>
<evidence type="ECO:0000256" key="2">
    <source>
        <dbReference type="ARBA" id="ARBA00004613"/>
    </source>
</evidence>
<evidence type="ECO:0000256" key="3">
    <source>
        <dbReference type="ARBA" id="ARBA00005189"/>
    </source>
</evidence>
<accession>A0ABN9GF93</accession>
<evidence type="ECO:0000256" key="10">
    <source>
        <dbReference type="ARBA" id="ARBA00023136"/>
    </source>
</evidence>
<evidence type="ECO:0000313" key="16">
    <source>
        <dbReference type="Proteomes" id="UP001162483"/>
    </source>
</evidence>
<dbReference type="PRINTS" id="PR00823">
    <property type="entry name" value="PANCLIPASE"/>
</dbReference>
<evidence type="ECO:0000313" key="15">
    <source>
        <dbReference type="EMBL" id="CAI9606922.1"/>
    </source>
</evidence>
<comment type="subcellular location">
    <subcellularLocation>
        <location evidence="1">Endomembrane system</location>
        <topology evidence="1">Peripheral membrane protein</topology>
    </subcellularLocation>
    <subcellularLocation>
        <location evidence="2">Secreted</location>
    </subcellularLocation>
</comment>
<dbReference type="Gene3D" id="3.40.50.1820">
    <property type="entry name" value="alpha/beta hydrolase"/>
    <property type="match status" value="1"/>
</dbReference>
<dbReference type="InterPro" id="IPR029058">
    <property type="entry name" value="AB_hydrolase_fold"/>
</dbReference>
<evidence type="ECO:0000256" key="12">
    <source>
        <dbReference type="ARBA" id="ARBA00023369"/>
    </source>
</evidence>